<dbReference type="Proteomes" id="UP000823927">
    <property type="component" value="Unassembled WGS sequence"/>
</dbReference>
<dbReference type="Pfam" id="PF13240">
    <property type="entry name" value="Zn_Ribbon_1"/>
    <property type="match status" value="1"/>
</dbReference>
<gene>
    <name evidence="2" type="ORF">IAB46_13860</name>
</gene>
<evidence type="ECO:0000313" key="3">
    <source>
        <dbReference type="Proteomes" id="UP000823927"/>
    </source>
</evidence>
<comment type="caution">
    <text evidence="2">The sequence shown here is derived from an EMBL/GenBank/DDBJ whole genome shotgun (WGS) entry which is preliminary data.</text>
</comment>
<protein>
    <submittedName>
        <fullName evidence="2">Zinc ribbon domain-containing protein</fullName>
    </submittedName>
</protein>
<proteinExistence type="predicted"/>
<feature type="domain" description="RecR protein" evidence="1">
    <location>
        <begin position="19"/>
        <end position="42"/>
    </location>
</feature>
<name>A0A9D1F726_9FIRM</name>
<dbReference type="GO" id="GO:0046872">
    <property type="term" value="F:metal ion binding"/>
    <property type="evidence" value="ECO:0007669"/>
    <property type="project" value="InterPro"/>
</dbReference>
<accession>A0A9D1F726</accession>
<dbReference type="InterPro" id="IPR015967">
    <property type="entry name" value="Rcmb_RecR_Znf"/>
</dbReference>
<dbReference type="EMBL" id="DVIT01000059">
    <property type="protein sequence ID" value="HIS48609.1"/>
    <property type="molecule type" value="Genomic_DNA"/>
</dbReference>
<dbReference type="InterPro" id="IPR026870">
    <property type="entry name" value="Zinc_ribbon_dom"/>
</dbReference>
<organism evidence="2 3">
    <name type="scientific">Candidatus Scybalocola faecigallinarum</name>
    <dbReference type="NCBI Taxonomy" id="2840941"/>
    <lineage>
        <taxon>Bacteria</taxon>
        <taxon>Bacillati</taxon>
        <taxon>Bacillota</taxon>
        <taxon>Clostridia</taxon>
        <taxon>Lachnospirales</taxon>
        <taxon>Lachnospiraceae</taxon>
        <taxon>Lachnospiraceae incertae sedis</taxon>
        <taxon>Candidatus Scybalocola (ex Gilroy et al. 2021)</taxon>
    </lineage>
</organism>
<reference evidence="2" key="2">
    <citation type="journal article" date="2021" name="PeerJ">
        <title>Extensive microbial diversity within the chicken gut microbiome revealed by metagenomics and culture.</title>
        <authorList>
            <person name="Gilroy R."/>
            <person name="Ravi A."/>
            <person name="Getino M."/>
            <person name="Pursley I."/>
            <person name="Horton D.L."/>
            <person name="Alikhan N.F."/>
            <person name="Baker D."/>
            <person name="Gharbi K."/>
            <person name="Hall N."/>
            <person name="Watson M."/>
            <person name="Adriaenssens E.M."/>
            <person name="Foster-Nyarko E."/>
            <person name="Jarju S."/>
            <person name="Secka A."/>
            <person name="Antonio M."/>
            <person name="Oren A."/>
            <person name="Chaudhuri R.R."/>
            <person name="La Ragione R."/>
            <person name="Hildebrand F."/>
            <person name="Pallen M.J."/>
        </authorList>
    </citation>
    <scope>NUCLEOTIDE SEQUENCE</scope>
    <source>
        <strain evidence="2">CHK178-757</strain>
    </source>
</reference>
<sequence>MTKKYLVIKNRGKTNEKKCSRCGKEYDSNVNFCTVCGQDLRDSTESSAEK</sequence>
<dbReference type="PROSITE" id="PS01300">
    <property type="entry name" value="RECR"/>
    <property type="match status" value="1"/>
</dbReference>
<evidence type="ECO:0000313" key="2">
    <source>
        <dbReference type="EMBL" id="HIS48609.1"/>
    </source>
</evidence>
<dbReference type="GO" id="GO:0006281">
    <property type="term" value="P:DNA repair"/>
    <property type="evidence" value="ECO:0007669"/>
    <property type="project" value="InterPro"/>
</dbReference>
<dbReference type="GO" id="GO:0006310">
    <property type="term" value="P:DNA recombination"/>
    <property type="evidence" value="ECO:0007669"/>
    <property type="project" value="InterPro"/>
</dbReference>
<dbReference type="AlphaFoldDB" id="A0A9D1F726"/>
<evidence type="ECO:0000259" key="1">
    <source>
        <dbReference type="PROSITE" id="PS01300"/>
    </source>
</evidence>
<reference evidence="2" key="1">
    <citation type="submission" date="2020-10" db="EMBL/GenBank/DDBJ databases">
        <authorList>
            <person name="Gilroy R."/>
        </authorList>
    </citation>
    <scope>NUCLEOTIDE SEQUENCE</scope>
    <source>
        <strain evidence="2">CHK178-757</strain>
    </source>
</reference>